<evidence type="ECO:0000313" key="2">
    <source>
        <dbReference type="Proteomes" id="UP001352223"/>
    </source>
</evidence>
<reference evidence="1 2" key="1">
    <citation type="submission" date="2022-10" db="EMBL/GenBank/DDBJ databases">
        <authorList>
            <person name="Xie J."/>
            <person name="Shen N."/>
        </authorList>
    </citation>
    <scope>NUCLEOTIDE SEQUENCE [LARGE SCALE GENOMIC DNA]</scope>
    <source>
        <strain evidence="1 2">DSM 41681</strain>
    </source>
</reference>
<proteinExistence type="predicted"/>
<dbReference type="InterPro" id="IPR006311">
    <property type="entry name" value="TAT_signal"/>
</dbReference>
<dbReference type="Gene3D" id="3.40.190.10">
    <property type="entry name" value="Periplasmic binding protein-like II"/>
    <property type="match status" value="2"/>
</dbReference>
<dbReference type="Pfam" id="PF01547">
    <property type="entry name" value="SBP_bac_1"/>
    <property type="match status" value="1"/>
</dbReference>
<gene>
    <name evidence="1" type="ORF">OKJ48_33940</name>
</gene>
<sequence length="438" mass="47652">MSAASGRTGSAATALARRRFLAGAAAGAAALTAAGCARGDSTSAQPGTTSISNDNATWDDGYRSAGRELEKITGYALRPLSNPSVTSYQQVVQMTLQTSKATDLVKWASGYQLKRLARAGGLTDLSGVWDTYAAKGWVRGASRSAVSYRGKVYGIPLYESYYVLFYSKPVFKRLGLSVPRSWAQLLDCAEVLKRNKITPFLGSQSGGWPATEWFQELVTKVDPHFYQKLIAGKASYTDDAARRAMDIWHDFIRKGWMTSPDFDQARGPGALKEGTVGMFLHGTWQAQGIAAAGMKPDVDYGAFILPTVRDSTPKSVIAESGVFTVPSRASSHEAAMANVGSWLAPPVQRTWSDFLQDSSANPKVRSGNPVVAQLQRDVAQERRLPLIRYWESSPPSLIQGNTDDLGGFMAGQTSPATTLRRMQERAQDEWAAWRRDEA</sequence>
<dbReference type="RefSeq" id="WP_324773226.1">
    <property type="nucleotide sequence ID" value="NZ_BAAATS010000028.1"/>
</dbReference>
<dbReference type="SUPFAM" id="SSF53850">
    <property type="entry name" value="Periplasmic binding protein-like II"/>
    <property type="match status" value="1"/>
</dbReference>
<dbReference type="InterPro" id="IPR050490">
    <property type="entry name" value="Bact_solute-bd_prot1"/>
</dbReference>
<dbReference type="EMBL" id="JAOZYB010000325">
    <property type="protein sequence ID" value="MEB3965190.1"/>
    <property type="molecule type" value="Genomic_DNA"/>
</dbReference>
<dbReference type="InterPro" id="IPR006059">
    <property type="entry name" value="SBP"/>
</dbReference>
<evidence type="ECO:0000313" key="1">
    <source>
        <dbReference type="EMBL" id="MEB3965190.1"/>
    </source>
</evidence>
<keyword evidence="2" id="KW-1185">Reference proteome</keyword>
<accession>A0ABU6CLE1</accession>
<dbReference type="PROSITE" id="PS51318">
    <property type="entry name" value="TAT"/>
    <property type="match status" value="1"/>
</dbReference>
<dbReference type="PANTHER" id="PTHR43649">
    <property type="entry name" value="ARABINOSE-BINDING PROTEIN-RELATED"/>
    <property type="match status" value="1"/>
</dbReference>
<protein>
    <submittedName>
        <fullName evidence="1">Extracellular solute-binding protein</fullName>
    </submittedName>
</protein>
<dbReference type="PANTHER" id="PTHR43649:SF14">
    <property type="entry name" value="BLR3389 PROTEIN"/>
    <property type="match status" value="1"/>
</dbReference>
<name>A0ABU6CLE1_9ACTN</name>
<comment type="caution">
    <text evidence="1">The sequence shown here is derived from an EMBL/GenBank/DDBJ whole genome shotgun (WGS) entry which is preliminary data.</text>
</comment>
<organism evidence="1 2">
    <name type="scientific">Streptomyces kunmingensis</name>
    <dbReference type="NCBI Taxonomy" id="68225"/>
    <lineage>
        <taxon>Bacteria</taxon>
        <taxon>Bacillati</taxon>
        <taxon>Actinomycetota</taxon>
        <taxon>Actinomycetes</taxon>
        <taxon>Kitasatosporales</taxon>
        <taxon>Streptomycetaceae</taxon>
        <taxon>Streptomyces</taxon>
    </lineage>
</organism>
<dbReference type="Proteomes" id="UP001352223">
    <property type="component" value="Unassembled WGS sequence"/>
</dbReference>